<reference evidence="2 3" key="1">
    <citation type="submission" date="2017-10" db="EMBL/GenBank/DDBJ databases">
        <title>Comparative genomics in systemic dimorphic fungi from Ajellomycetaceae.</title>
        <authorList>
            <person name="Munoz J.F."/>
            <person name="Mcewen J.G."/>
            <person name="Clay O.K."/>
            <person name="Cuomo C.A."/>
        </authorList>
    </citation>
    <scope>NUCLEOTIDE SEQUENCE [LARGE SCALE GENOMIC DNA]</scope>
    <source>
        <strain evidence="2 3">UAMH4076</strain>
    </source>
</reference>
<gene>
    <name evidence="2" type="ORF">GX50_07410</name>
</gene>
<dbReference type="VEuPathDB" id="FungiDB:EMCG_04063"/>
<evidence type="ECO:0000256" key="1">
    <source>
        <dbReference type="SAM" id="MobiDB-lite"/>
    </source>
</evidence>
<feature type="compositionally biased region" description="Basic and acidic residues" evidence="1">
    <location>
        <begin position="1"/>
        <end position="15"/>
    </location>
</feature>
<protein>
    <submittedName>
        <fullName evidence="2">Uncharacterized protein</fullName>
    </submittedName>
</protein>
<proteinExistence type="predicted"/>
<dbReference type="Proteomes" id="UP000226031">
    <property type="component" value="Unassembled WGS sequence"/>
</dbReference>
<keyword evidence="3" id="KW-1185">Reference proteome</keyword>
<dbReference type="EMBL" id="PDND01000209">
    <property type="protein sequence ID" value="PGH29831.1"/>
    <property type="molecule type" value="Genomic_DNA"/>
</dbReference>
<accession>A0A2B7Z8Y4</accession>
<comment type="caution">
    <text evidence="2">The sequence shown here is derived from an EMBL/GenBank/DDBJ whole genome shotgun (WGS) entry which is preliminary data.</text>
</comment>
<dbReference type="AlphaFoldDB" id="A0A2B7Z8Y4"/>
<evidence type="ECO:0000313" key="3">
    <source>
        <dbReference type="Proteomes" id="UP000226031"/>
    </source>
</evidence>
<feature type="compositionally biased region" description="Polar residues" evidence="1">
    <location>
        <begin position="69"/>
        <end position="86"/>
    </location>
</feature>
<sequence length="127" mass="13514">MSRSESEGHDLHDQGGQEGQTFQGQGSHLQGHEHSGQGSHFEQAKMKMEPRYQMSNAQRAQVGLALNHPNHTIPQQAARASTSSSVPAKKGNNESSQAGNVAAAADGHRSDQSTDVAARESDAAWSK</sequence>
<feature type="compositionally biased region" description="Basic and acidic residues" evidence="1">
    <location>
        <begin position="106"/>
        <end position="127"/>
    </location>
</feature>
<feature type="region of interest" description="Disordered" evidence="1">
    <location>
        <begin position="1"/>
        <end position="127"/>
    </location>
</feature>
<name>A0A2B7Z8Y4_9EURO</name>
<evidence type="ECO:0000313" key="2">
    <source>
        <dbReference type="EMBL" id="PGH29831.1"/>
    </source>
</evidence>
<organism evidence="2 3">
    <name type="scientific">[Emmonsia] crescens</name>
    <dbReference type="NCBI Taxonomy" id="73230"/>
    <lineage>
        <taxon>Eukaryota</taxon>
        <taxon>Fungi</taxon>
        <taxon>Dikarya</taxon>
        <taxon>Ascomycota</taxon>
        <taxon>Pezizomycotina</taxon>
        <taxon>Eurotiomycetes</taxon>
        <taxon>Eurotiomycetidae</taxon>
        <taxon>Onygenales</taxon>
        <taxon>Ajellomycetaceae</taxon>
        <taxon>Emergomyces</taxon>
    </lineage>
</organism>